<dbReference type="Gene3D" id="3.90.190.10">
    <property type="entry name" value="Protein tyrosine phosphatase superfamily"/>
    <property type="match status" value="1"/>
</dbReference>
<dbReference type="GO" id="GO:0005737">
    <property type="term" value="C:cytoplasm"/>
    <property type="evidence" value="ECO:0007669"/>
    <property type="project" value="TreeGrafter"/>
</dbReference>
<keyword evidence="4" id="KW-0904">Protein phosphatase</keyword>
<keyword evidence="9" id="KW-1185">Reference proteome</keyword>
<dbReference type="EMBL" id="BRXY01000331">
    <property type="protein sequence ID" value="GMH87625.1"/>
    <property type="molecule type" value="Genomic_DNA"/>
</dbReference>
<organism evidence="8 9">
    <name type="scientific">Triparma strigata</name>
    <dbReference type="NCBI Taxonomy" id="1606541"/>
    <lineage>
        <taxon>Eukaryota</taxon>
        <taxon>Sar</taxon>
        <taxon>Stramenopiles</taxon>
        <taxon>Ochrophyta</taxon>
        <taxon>Bolidophyceae</taxon>
        <taxon>Parmales</taxon>
        <taxon>Triparmaceae</taxon>
        <taxon>Triparma</taxon>
    </lineage>
</organism>
<dbReference type="PANTHER" id="PTHR10159:SF519">
    <property type="entry name" value="DUAL SPECIFICITY PROTEIN PHOSPHATASE MPK3"/>
    <property type="match status" value="1"/>
</dbReference>
<dbReference type="GO" id="GO:0043409">
    <property type="term" value="P:negative regulation of MAPK cascade"/>
    <property type="evidence" value="ECO:0007669"/>
    <property type="project" value="TreeGrafter"/>
</dbReference>
<dbReference type="InterPro" id="IPR000340">
    <property type="entry name" value="Dual-sp_phosphatase_cat-dom"/>
</dbReference>
<dbReference type="Proteomes" id="UP001165085">
    <property type="component" value="Unassembled WGS sequence"/>
</dbReference>
<evidence type="ECO:0000256" key="5">
    <source>
        <dbReference type="SAM" id="MobiDB-lite"/>
    </source>
</evidence>
<dbReference type="InterPro" id="IPR029021">
    <property type="entry name" value="Prot-tyrosine_phosphatase-like"/>
</dbReference>
<evidence type="ECO:0000256" key="2">
    <source>
        <dbReference type="ARBA" id="ARBA00013064"/>
    </source>
</evidence>
<proteinExistence type="inferred from homology"/>
<dbReference type="GO" id="GO:0033550">
    <property type="term" value="F:MAP kinase tyrosine phosphatase activity"/>
    <property type="evidence" value="ECO:0007669"/>
    <property type="project" value="TreeGrafter"/>
</dbReference>
<dbReference type="SMART" id="SM00195">
    <property type="entry name" value="DSPc"/>
    <property type="match status" value="1"/>
</dbReference>
<feature type="domain" description="Tyrosine-protein phosphatase" evidence="6">
    <location>
        <begin position="25"/>
        <end position="162"/>
    </location>
</feature>
<protein>
    <recommendedName>
        <fullName evidence="2">protein-tyrosine-phosphatase</fullName>
        <ecNumber evidence="2">3.1.3.48</ecNumber>
    </recommendedName>
</protein>
<dbReference type="AlphaFoldDB" id="A0A9W7BK34"/>
<comment type="caution">
    <text evidence="8">The sequence shown here is derived from an EMBL/GenBank/DDBJ whole genome shotgun (WGS) entry which is preliminary data.</text>
</comment>
<dbReference type="CDD" id="cd14498">
    <property type="entry name" value="DSP"/>
    <property type="match status" value="1"/>
</dbReference>
<dbReference type="Pfam" id="PF00782">
    <property type="entry name" value="DSPc"/>
    <property type="match status" value="1"/>
</dbReference>
<comment type="similarity">
    <text evidence="1">Belongs to the protein-tyrosine phosphatase family. Non-receptor class dual specificity subfamily.</text>
</comment>
<dbReference type="InterPro" id="IPR020422">
    <property type="entry name" value="TYR_PHOSPHATASE_DUAL_dom"/>
</dbReference>
<dbReference type="GO" id="GO:0008330">
    <property type="term" value="F:protein tyrosine/threonine phosphatase activity"/>
    <property type="evidence" value="ECO:0007669"/>
    <property type="project" value="TreeGrafter"/>
</dbReference>
<dbReference type="PANTHER" id="PTHR10159">
    <property type="entry name" value="DUAL SPECIFICITY PROTEIN PHOSPHATASE"/>
    <property type="match status" value="1"/>
</dbReference>
<evidence type="ECO:0000313" key="8">
    <source>
        <dbReference type="EMBL" id="GMH87625.1"/>
    </source>
</evidence>
<dbReference type="OrthoDB" id="10252009at2759"/>
<evidence type="ECO:0000256" key="1">
    <source>
        <dbReference type="ARBA" id="ARBA00008601"/>
    </source>
</evidence>
<sequence length="198" mass="22081">MSNSPKKRPPRLSIEPELPLSMSHNLSIIEGTPLIISGKEVINNVDLLQSLKVSNIINCCAPRPGHSNFTYLHLDLLDEVSYDIRPSFPSSRSFISSSPSNILIHCNAGMSRSVTVALDWLMSSKGMTLFQAFKTVKGCRPQASPNIGFMESLNDGSLNMEVYRKDRFASIEELRLPSNEDEKEMEEDDHEVKGEGKI</sequence>
<evidence type="ECO:0000313" key="9">
    <source>
        <dbReference type="Proteomes" id="UP001165085"/>
    </source>
</evidence>
<gene>
    <name evidence="8" type="ORF">TrST_g5993</name>
</gene>
<dbReference type="EC" id="3.1.3.48" evidence="2"/>
<evidence type="ECO:0000256" key="3">
    <source>
        <dbReference type="ARBA" id="ARBA00022801"/>
    </source>
</evidence>
<feature type="region of interest" description="Disordered" evidence="5">
    <location>
        <begin position="175"/>
        <end position="198"/>
    </location>
</feature>
<keyword evidence="3" id="KW-0378">Hydrolase</keyword>
<dbReference type="PROSITE" id="PS50054">
    <property type="entry name" value="TYR_PHOSPHATASE_DUAL"/>
    <property type="match status" value="1"/>
</dbReference>
<reference evidence="9" key="1">
    <citation type="journal article" date="2023" name="Commun. Biol.">
        <title>Genome analysis of Parmales, the sister group of diatoms, reveals the evolutionary specialization of diatoms from phago-mixotrophs to photoautotrophs.</title>
        <authorList>
            <person name="Ban H."/>
            <person name="Sato S."/>
            <person name="Yoshikawa S."/>
            <person name="Yamada K."/>
            <person name="Nakamura Y."/>
            <person name="Ichinomiya M."/>
            <person name="Sato N."/>
            <person name="Blanc-Mathieu R."/>
            <person name="Endo H."/>
            <person name="Kuwata A."/>
            <person name="Ogata H."/>
        </authorList>
    </citation>
    <scope>NUCLEOTIDE SEQUENCE [LARGE SCALE GENOMIC DNA]</scope>
    <source>
        <strain evidence="9">NIES 3701</strain>
    </source>
</reference>
<evidence type="ECO:0000259" key="7">
    <source>
        <dbReference type="PROSITE" id="PS50056"/>
    </source>
</evidence>
<dbReference type="GO" id="GO:0017017">
    <property type="term" value="F:MAP kinase tyrosine/serine/threonine phosphatase activity"/>
    <property type="evidence" value="ECO:0007669"/>
    <property type="project" value="TreeGrafter"/>
</dbReference>
<dbReference type="SUPFAM" id="SSF52799">
    <property type="entry name" value="(Phosphotyrosine protein) phosphatases II"/>
    <property type="match status" value="1"/>
</dbReference>
<dbReference type="PROSITE" id="PS50056">
    <property type="entry name" value="TYR_PHOSPHATASE_2"/>
    <property type="match status" value="1"/>
</dbReference>
<feature type="domain" description="Tyrosine specific protein phosphatases" evidence="7">
    <location>
        <begin position="74"/>
        <end position="141"/>
    </location>
</feature>
<dbReference type="InterPro" id="IPR000387">
    <property type="entry name" value="Tyr_Pase_dom"/>
</dbReference>
<name>A0A9W7BK34_9STRA</name>
<accession>A0A9W7BK34</accession>
<evidence type="ECO:0000259" key="6">
    <source>
        <dbReference type="PROSITE" id="PS50054"/>
    </source>
</evidence>
<evidence type="ECO:0000256" key="4">
    <source>
        <dbReference type="ARBA" id="ARBA00022912"/>
    </source>
</evidence>